<gene>
    <name evidence="2" type="ORF">COT24_00930</name>
</gene>
<comment type="caution">
    <text evidence="2">The sequence shown here is derived from an EMBL/GenBank/DDBJ whole genome shotgun (WGS) entry which is preliminary data.</text>
</comment>
<dbReference type="EMBL" id="PEXU01000011">
    <property type="protein sequence ID" value="PIS42946.1"/>
    <property type="molecule type" value="Genomic_DNA"/>
</dbReference>
<accession>A0A2H0YWY3</accession>
<protein>
    <recommendedName>
        <fullName evidence="1">Aminoglycoside phosphotransferase domain-containing protein</fullName>
    </recommendedName>
</protein>
<organism evidence="2 3">
    <name type="scientific">Candidatus Kerfeldbacteria bacterium CG08_land_8_20_14_0_20_40_16</name>
    <dbReference type="NCBI Taxonomy" id="2014244"/>
    <lineage>
        <taxon>Bacteria</taxon>
        <taxon>Candidatus Kerfeldiibacteriota</taxon>
    </lineage>
</organism>
<dbReference type="Proteomes" id="UP000231542">
    <property type="component" value="Unassembled WGS sequence"/>
</dbReference>
<dbReference type="AlphaFoldDB" id="A0A2H0YWY3"/>
<name>A0A2H0YWY3_9BACT</name>
<dbReference type="InterPro" id="IPR011009">
    <property type="entry name" value="Kinase-like_dom_sf"/>
</dbReference>
<evidence type="ECO:0000313" key="2">
    <source>
        <dbReference type="EMBL" id="PIS42946.1"/>
    </source>
</evidence>
<dbReference type="SUPFAM" id="SSF56112">
    <property type="entry name" value="Protein kinase-like (PK-like)"/>
    <property type="match status" value="1"/>
</dbReference>
<dbReference type="Pfam" id="PF01636">
    <property type="entry name" value="APH"/>
    <property type="match status" value="1"/>
</dbReference>
<proteinExistence type="predicted"/>
<dbReference type="InterPro" id="IPR002575">
    <property type="entry name" value="Aminoglycoside_PTrfase"/>
</dbReference>
<sequence length="321" mass="38056">MIQKPKLVQIQKVVKNVFPKAKVINFKRTSLGNINWVYVVKVANPSKKIILKVVYRKDREEQEILAKENKIIGILNDKKIEGIPKVIDFNHSKKDVPWVYMIESYLDGYPIIERQASIKGRDFKGIIKKLAKIITGFHKIRYKKITEFEKLRPEFTSFPVYLEAYLEKYCLICNAYSKMPKQLIQDANEFLLRESPKIKDKQFVLNHCDASSHNILIKGNKFVGLVDFEAAQTMTPEFDLVTCYHEFLWRYPKLWQLLLKEYVKYNKIPKDFKERLNIVMGYRSLRYLYIAVKNKIFQYMEGDIQRMKEVLDGSFLKTIKF</sequence>
<dbReference type="PANTHER" id="PTHR21310">
    <property type="entry name" value="AMINOGLYCOSIDE PHOSPHOTRANSFERASE-RELATED-RELATED"/>
    <property type="match status" value="1"/>
</dbReference>
<evidence type="ECO:0000313" key="3">
    <source>
        <dbReference type="Proteomes" id="UP000231542"/>
    </source>
</evidence>
<evidence type="ECO:0000259" key="1">
    <source>
        <dbReference type="Pfam" id="PF01636"/>
    </source>
</evidence>
<feature type="domain" description="Aminoglycoside phosphotransferase" evidence="1">
    <location>
        <begin position="30"/>
        <end position="247"/>
    </location>
</feature>
<reference evidence="2 3" key="1">
    <citation type="submission" date="2017-09" db="EMBL/GenBank/DDBJ databases">
        <title>Depth-based differentiation of microbial function through sediment-hosted aquifers and enrichment of novel symbionts in the deep terrestrial subsurface.</title>
        <authorList>
            <person name="Probst A.J."/>
            <person name="Ladd B."/>
            <person name="Jarett J.K."/>
            <person name="Geller-Mcgrath D.E."/>
            <person name="Sieber C.M."/>
            <person name="Emerson J.B."/>
            <person name="Anantharaman K."/>
            <person name="Thomas B.C."/>
            <person name="Malmstrom R."/>
            <person name="Stieglmeier M."/>
            <person name="Klingl A."/>
            <person name="Woyke T."/>
            <person name="Ryan C.M."/>
            <person name="Banfield J.F."/>
        </authorList>
    </citation>
    <scope>NUCLEOTIDE SEQUENCE [LARGE SCALE GENOMIC DNA]</scope>
    <source>
        <strain evidence="2">CG08_land_8_20_14_0_20_40_16</strain>
    </source>
</reference>
<dbReference type="InterPro" id="IPR051678">
    <property type="entry name" value="AGP_Transferase"/>
</dbReference>
<dbReference type="Gene3D" id="3.90.1200.10">
    <property type="match status" value="1"/>
</dbReference>
<dbReference type="PANTHER" id="PTHR21310:SF15">
    <property type="entry name" value="AMINOGLYCOSIDE PHOSPHOTRANSFERASE DOMAIN-CONTAINING PROTEIN"/>
    <property type="match status" value="1"/>
</dbReference>